<dbReference type="GO" id="GO:0005829">
    <property type="term" value="C:cytosol"/>
    <property type="evidence" value="ECO:0007669"/>
    <property type="project" value="TreeGrafter"/>
</dbReference>
<protein>
    <submittedName>
        <fullName evidence="2">Type 1 glutamine amidotransferase</fullName>
    </submittedName>
</protein>
<dbReference type="AlphaFoldDB" id="A0A832GK90"/>
<dbReference type="InterPro" id="IPR017926">
    <property type="entry name" value="GATASE"/>
</dbReference>
<dbReference type="SUPFAM" id="SSF52317">
    <property type="entry name" value="Class I glutamine amidotransferase-like"/>
    <property type="match status" value="1"/>
</dbReference>
<dbReference type="PANTHER" id="PTHR42695:SF5">
    <property type="entry name" value="GLUTAMINE AMIDOTRANSFERASE YLR126C-RELATED"/>
    <property type="match status" value="1"/>
</dbReference>
<dbReference type="GO" id="GO:0016740">
    <property type="term" value="F:transferase activity"/>
    <property type="evidence" value="ECO:0007669"/>
    <property type="project" value="UniProtKB-KW"/>
</dbReference>
<accession>A0A832GK90</accession>
<dbReference type="Gene3D" id="3.40.50.880">
    <property type="match status" value="1"/>
</dbReference>
<evidence type="ECO:0000313" key="2">
    <source>
        <dbReference type="EMBL" id="HGV54463.1"/>
    </source>
</evidence>
<reference evidence="2" key="1">
    <citation type="journal article" date="2020" name="mSystems">
        <title>Genome- and Community-Level Interaction Insights into Carbon Utilization and Element Cycling Functions of Hydrothermarchaeota in Hydrothermal Sediment.</title>
        <authorList>
            <person name="Zhou Z."/>
            <person name="Liu Y."/>
            <person name="Xu W."/>
            <person name="Pan J."/>
            <person name="Luo Z.H."/>
            <person name="Li M."/>
        </authorList>
    </citation>
    <scope>NUCLEOTIDE SEQUENCE [LARGE SCALE GENOMIC DNA]</scope>
    <source>
        <strain evidence="2">SpSt-605</strain>
    </source>
</reference>
<keyword evidence="2" id="KW-0808">Transferase</keyword>
<dbReference type="InterPro" id="IPR029062">
    <property type="entry name" value="Class_I_gatase-like"/>
</dbReference>
<dbReference type="EMBL" id="DSZU01000002">
    <property type="protein sequence ID" value="HGV54463.1"/>
    <property type="molecule type" value="Genomic_DNA"/>
</dbReference>
<feature type="domain" description="Glutamine amidotransferase" evidence="1">
    <location>
        <begin position="33"/>
        <end position="181"/>
    </location>
</feature>
<dbReference type="PROSITE" id="PS51273">
    <property type="entry name" value="GATASE_TYPE_1"/>
    <property type="match status" value="1"/>
</dbReference>
<comment type="caution">
    <text evidence="2">The sequence shown here is derived from an EMBL/GenBank/DDBJ whole genome shotgun (WGS) entry which is preliminary data.</text>
</comment>
<dbReference type="InterPro" id="IPR044992">
    <property type="entry name" value="ChyE-like"/>
</dbReference>
<dbReference type="PANTHER" id="PTHR42695">
    <property type="entry name" value="GLUTAMINE AMIDOTRANSFERASE YLR126C-RELATED"/>
    <property type="match status" value="1"/>
</dbReference>
<name>A0A832GK90_9BACT</name>
<dbReference type="CDD" id="cd01741">
    <property type="entry name" value="GATase1_1"/>
    <property type="match status" value="1"/>
</dbReference>
<evidence type="ECO:0000259" key="1">
    <source>
        <dbReference type="Pfam" id="PF00117"/>
    </source>
</evidence>
<proteinExistence type="predicted"/>
<sequence>MGYKVLAIRHVEIEHLGLFEAILQELGFSYRYLDTPKGERLKEPLEDYQALFVLGGYMGAYEEDKYDFLAYEFKLIEEALKREIPLLGICLGAQMLAKVLGARVYPGEMGKEIGWMQVERIEEHPYFSGFPKELKVFQWHGDTFDLPKGALRLFKSERYENQGFIYGKALGLQFHLEVDLELAKLWSLEYAEELKTEGLEPEDLLRITEEELRLLRELARTFVRRFLDIEKSRNFYKG</sequence>
<dbReference type="Pfam" id="PF00117">
    <property type="entry name" value="GATase"/>
    <property type="match status" value="1"/>
</dbReference>
<organism evidence="2">
    <name type="scientific">Caldimicrobium thiodismutans</name>
    <dbReference type="NCBI Taxonomy" id="1653476"/>
    <lineage>
        <taxon>Bacteria</taxon>
        <taxon>Pseudomonadati</taxon>
        <taxon>Thermodesulfobacteriota</taxon>
        <taxon>Thermodesulfobacteria</taxon>
        <taxon>Thermodesulfobacteriales</taxon>
        <taxon>Thermodesulfobacteriaceae</taxon>
        <taxon>Caldimicrobium</taxon>
    </lineage>
</organism>
<keyword evidence="2" id="KW-0315">Glutamine amidotransferase</keyword>
<gene>
    <name evidence="2" type="ORF">ENT73_00050</name>
</gene>
<dbReference type="FunFam" id="3.40.50.880:FF:000033">
    <property type="entry name" value="Glutamine amidotransferase class-I"/>
    <property type="match status" value="1"/>
</dbReference>